<evidence type="ECO:0000256" key="2">
    <source>
        <dbReference type="ARBA" id="ARBA00022553"/>
    </source>
</evidence>
<keyword evidence="1" id="KW-0596">Phosphopantetheine</keyword>
<feature type="domain" description="Thioester reductase (TE)" evidence="5">
    <location>
        <begin position="690"/>
        <end position="942"/>
    </location>
</feature>
<dbReference type="Pfam" id="PF23562">
    <property type="entry name" value="AMP-binding_C_3"/>
    <property type="match status" value="1"/>
</dbReference>
<dbReference type="Gene3D" id="3.40.50.720">
    <property type="entry name" value="NAD(P)-binding Rossmann-like Domain"/>
    <property type="match status" value="1"/>
</dbReference>
<dbReference type="SUPFAM" id="SSF47336">
    <property type="entry name" value="ACP-like"/>
    <property type="match status" value="1"/>
</dbReference>
<dbReference type="InterPro" id="IPR013120">
    <property type="entry name" value="FAR_NAD-bd"/>
</dbReference>
<dbReference type="Pfam" id="PF00501">
    <property type="entry name" value="AMP-binding"/>
    <property type="match status" value="1"/>
</dbReference>
<name>A0A9P4T4R8_CURKU</name>
<dbReference type="OrthoDB" id="429813at2759"/>
<dbReference type="Proteomes" id="UP000801428">
    <property type="component" value="Unassembled WGS sequence"/>
</dbReference>
<dbReference type="InterPro" id="IPR000873">
    <property type="entry name" value="AMP-dep_synth/lig_dom"/>
</dbReference>
<proteinExistence type="predicted"/>
<keyword evidence="7" id="KW-1185">Reference proteome</keyword>
<evidence type="ECO:0000259" key="4">
    <source>
        <dbReference type="Pfam" id="PF00550"/>
    </source>
</evidence>
<accession>A0A9P4T4R8</accession>
<dbReference type="InterPro" id="IPR036291">
    <property type="entry name" value="NAD(P)-bd_dom_sf"/>
</dbReference>
<dbReference type="Pfam" id="PF00550">
    <property type="entry name" value="PP-binding"/>
    <property type="match status" value="1"/>
</dbReference>
<evidence type="ECO:0000259" key="5">
    <source>
        <dbReference type="Pfam" id="PF07993"/>
    </source>
</evidence>
<dbReference type="InterPro" id="IPR051414">
    <property type="entry name" value="Adenylate-forming_Reductase"/>
</dbReference>
<evidence type="ECO:0000256" key="1">
    <source>
        <dbReference type="ARBA" id="ARBA00022450"/>
    </source>
</evidence>
<feature type="domain" description="AMP-dependent synthetase/ligase" evidence="3">
    <location>
        <begin position="94"/>
        <end position="372"/>
    </location>
</feature>
<dbReference type="EMBL" id="SWKU01000044">
    <property type="protein sequence ID" value="KAF2994038.1"/>
    <property type="molecule type" value="Genomic_DNA"/>
</dbReference>
<organism evidence="6 7">
    <name type="scientific">Curvularia kusanoi</name>
    <name type="common">Cochliobolus kusanoi</name>
    <dbReference type="NCBI Taxonomy" id="90978"/>
    <lineage>
        <taxon>Eukaryota</taxon>
        <taxon>Fungi</taxon>
        <taxon>Dikarya</taxon>
        <taxon>Ascomycota</taxon>
        <taxon>Pezizomycotina</taxon>
        <taxon>Dothideomycetes</taxon>
        <taxon>Pleosporomycetidae</taxon>
        <taxon>Pleosporales</taxon>
        <taxon>Pleosporineae</taxon>
        <taxon>Pleosporaceae</taxon>
        <taxon>Curvularia</taxon>
    </lineage>
</organism>
<protein>
    <submittedName>
        <fullName evidence="6">Secondary metabolism biosynthetic enzyme</fullName>
    </submittedName>
</protein>
<keyword evidence="2" id="KW-0597">Phosphoprotein</keyword>
<dbReference type="SUPFAM" id="SSF51735">
    <property type="entry name" value="NAD(P)-binding Rossmann-fold domains"/>
    <property type="match status" value="1"/>
</dbReference>
<dbReference type="InterPro" id="IPR036736">
    <property type="entry name" value="ACP-like_sf"/>
</dbReference>
<evidence type="ECO:0000313" key="7">
    <source>
        <dbReference type="Proteomes" id="UP000801428"/>
    </source>
</evidence>
<dbReference type="PANTHER" id="PTHR43439">
    <property type="entry name" value="PHENYLACETATE-COENZYME A LIGASE"/>
    <property type="match status" value="1"/>
</dbReference>
<dbReference type="InterPro" id="IPR042099">
    <property type="entry name" value="ANL_N_sf"/>
</dbReference>
<dbReference type="InterPro" id="IPR009081">
    <property type="entry name" value="PP-bd_ACP"/>
</dbReference>
<evidence type="ECO:0000313" key="6">
    <source>
        <dbReference type="EMBL" id="KAF2994038.1"/>
    </source>
</evidence>
<reference evidence="6" key="1">
    <citation type="submission" date="2019-04" db="EMBL/GenBank/DDBJ databases">
        <title>Sequencing of skin fungus with MAO and IRED activity.</title>
        <authorList>
            <person name="Marsaioli A.J."/>
            <person name="Bonatto J.M.C."/>
            <person name="Reis Junior O."/>
        </authorList>
    </citation>
    <scope>NUCLEOTIDE SEQUENCE</scope>
    <source>
        <strain evidence="6">30M1</strain>
    </source>
</reference>
<dbReference type="AlphaFoldDB" id="A0A9P4T4R8"/>
<dbReference type="PANTHER" id="PTHR43439:SF2">
    <property type="entry name" value="ENZYME, PUTATIVE (JCVI)-RELATED"/>
    <property type="match status" value="1"/>
</dbReference>
<dbReference type="InterPro" id="IPR006162">
    <property type="entry name" value="Ppantetheine_attach_site"/>
</dbReference>
<dbReference type="InterPro" id="IPR020845">
    <property type="entry name" value="AMP-binding_CS"/>
</dbReference>
<dbReference type="SUPFAM" id="SSF56801">
    <property type="entry name" value="Acetyl-CoA synthetase-like"/>
    <property type="match status" value="1"/>
</dbReference>
<evidence type="ECO:0000259" key="3">
    <source>
        <dbReference type="Pfam" id="PF00501"/>
    </source>
</evidence>
<sequence length="1070" mass="118350">MSTFNRPDIWLPAPLGAAQPYKLSQHRTLPSLVDFNATNNPEYLFAIQAEKGVDSETTLREISFAQLGRAIARCQAWLETTVRGMHLPVLRGGSVVKGPPIALLMESDVGLFIHQVALLGLGVPGLLLSARLSPAAVRKLLDTTGSKHILVSPRLSRAAREAANISHGEASHTVVYERQHYSYFLDDTTAVEPSYTSVCRPYYHSDETHRDAIILHSSGTTGFPKPIYQSHEYLVGFAACHALAKSEAETRNLSTLPLFHGFGVLAPCLSLSVGLTVCLPVNSIVSAATVIELLQATRAETMMTVPSVLDDLSHMDQELALPALRSLRFLAVGGGPIVAKVGEKFVSSGVRILNHFGATEVGALAPIFVPQKDYNHHYIRLRQDFDFKIEDVQGELGRCKLITFPFGWKEPFPIQDQLLRRPEAPDTEFRVTSRLDDVIVLATGEKVLPGIMESTLMLHPKCKAAVVVGHGRFEIGVLVEPKEPPSPEEMGPLVREIWELVQSANERADAHARVSSPQAIIVIQSGASLPRSDKGSVLRQEAYYQFKQQISEMYDLLDSSHVDSASSLDWSNLDVSIKTMIQERLRWKLPSNEWTIDDDLFELGMDSLQALQLRRLLNVGAASRGCADVDNGFVYRNSSVSKLSKALLNDTEVSDSKQSFHQIEKFIQKYCPIPQKAGMTDAMEGNVVLVTGASGGLGSQLVQHLAGLSQVRRIICLARSTSVGNTKEKNLVEELRISFAKKNITIPANAWLKIDVLQADFSKPLLGLNPSQYNEISSQITHIIHNGWPMDFNRHVGSFEGQFRLTRELIQLGRETYSRNPPRKPTFLFVSSIAAAGRYCQERGEWIVPEGPMPDARCADFFGYAQAKLVCERIVEHSARMYGTELVAKYVRVGQMTGARATGMWNPTEHFPALVKSSQHLGVLPQLGGTLSWLPLDVAAECIVDILFSGVAVEGNDEGCVYHLENPMRQPWEEVLSIIASELGIVSRLPYRDWVTAMSNVPDEQIEQNPAKKMAKFFVEDFESMSSGRVVMGTERTRRVSKTLRTVGPLDADLIREYVHKWVMGGFLGA</sequence>
<feature type="domain" description="Carrier" evidence="4">
    <location>
        <begin position="577"/>
        <end position="618"/>
    </location>
</feature>
<dbReference type="Pfam" id="PF07993">
    <property type="entry name" value="NAD_binding_4"/>
    <property type="match status" value="1"/>
</dbReference>
<comment type="caution">
    <text evidence="6">The sequence shown here is derived from an EMBL/GenBank/DDBJ whole genome shotgun (WGS) entry which is preliminary data.</text>
</comment>
<gene>
    <name evidence="6" type="ORF">E8E13_000306</name>
</gene>
<dbReference type="PROSITE" id="PS00455">
    <property type="entry name" value="AMP_BINDING"/>
    <property type="match status" value="1"/>
</dbReference>
<dbReference type="Gene3D" id="3.40.50.12780">
    <property type="entry name" value="N-terminal domain of ligase-like"/>
    <property type="match status" value="1"/>
</dbReference>
<dbReference type="PROSITE" id="PS00012">
    <property type="entry name" value="PHOSPHOPANTETHEINE"/>
    <property type="match status" value="1"/>
</dbReference>